<reference evidence="1" key="1">
    <citation type="submission" date="2022-04" db="EMBL/GenBank/DDBJ databases">
        <title>Carnegiea gigantea Genome sequencing and assembly v2.</title>
        <authorList>
            <person name="Copetti D."/>
            <person name="Sanderson M.J."/>
            <person name="Burquez A."/>
            <person name="Wojciechowski M.F."/>
        </authorList>
    </citation>
    <scope>NUCLEOTIDE SEQUENCE</scope>
    <source>
        <strain evidence="1">SGP5-SGP5p</strain>
        <tissue evidence="1">Aerial part</tissue>
    </source>
</reference>
<protein>
    <submittedName>
        <fullName evidence="1">Uncharacterized protein</fullName>
    </submittedName>
</protein>
<proteinExistence type="predicted"/>
<organism evidence="1 2">
    <name type="scientific">Carnegiea gigantea</name>
    <dbReference type="NCBI Taxonomy" id="171969"/>
    <lineage>
        <taxon>Eukaryota</taxon>
        <taxon>Viridiplantae</taxon>
        <taxon>Streptophyta</taxon>
        <taxon>Embryophyta</taxon>
        <taxon>Tracheophyta</taxon>
        <taxon>Spermatophyta</taxon>
        <taxon>Magnoliopsida</taxon>
        <taxon>eudicotyledons</taxon>
        <taxon>Gunneridae</taxon>
        <taxon>Pentapetalae</taxon>
        <taxon>Caryophyllales</taxon>
        <taxon>Cactineae</taxon>
        <taxon>Cactaceae</taxon>
        <taxon>Cactoideae</taxon>
        <taxon>Echinocereeae</taxon>
        <taxon>Carnegiea</taxon>
    </lineage>
</organism>
<dbReference type="AlphaFoldDB" id="A0A9Q1K6L4"/>
<evidence type="ECO:0000313" key="2">
    <source>
        <dbReference type="Proteomes" id="UP001153076"/>
    </source>
</evidence>
<keyword evidence="2" id="KW-1185">Reference proteome</keyword>
<dbReference type="EMBL" id="JAKOGI010000301">
    <property type="protein sequence ID" value="KAJ8437409.1"/>
    <property type="molecule type" value="Genomic_DNA"/>
</dbReference>
<name>A0A9Q1K6L4_9CARY</name>
<comment type="caution">
    <text evidence="1">The sequence shown here is derived from an EMBL/GenBank/DDBJ whole genome shotgun (WGS) entry which is preliminary data.</text>
</comment>
<evidence type="ECO:0000313" key="1">
    <source>
        <dbReference type="EMBL" id="KAJ8437409.1"/>
    </source>
</evidence>
<accession>A0A9Q1K6L4</accession>
<gene>
    <name evidence="1" type="ORF">Cgig2_008762</name>
</gene>
<dbReference type="Proteomes" id="UP001153076">
    <property type="component" value="Unassembled WGS sequence"/>
</dbReference>
<sequence>MMIDEIARGNKIQLSYYEKKLLIKSVLSTNGREGSGSFLCQRYKCFLTISFFNNIDIIVREHDDAVTYRAKGTFLYTLDLITMRFSSILRSLEARLNHKMYQINFKRLWMHVNYLMLGLWVVNSSGGMDKVIATKSRSFLIVVMLQKIVVLEDMDEDLSDYLPFLIRSHLNSKDVGGVRDAVINCMSRLDRCMVKLLRWNVEGFGHAQREIYQCKKTLKLTILTLERRCSRSFNNGGTKGKFYSGNVPRRIFYNMETLTPTDVSTLIIQGNHHPKTSVLFTKGRRLSLTRIGANAI</sequence>